<evidence type="ECO:0000313" key="1">
    <source>
        <dbReference type="EMBL" id="TEB26316.1"/>
    </source>
</evidence>
<evidence type="ECO:0000313" key="2">
    <source>
        <dbReference type="Proteomes" id="UP000298030"/>
    </source>
</evidence>
<sequence>NSDSKTLRRLAHPLTLLLFQLESPQPAKPLSTNPTCITNSHSSAHAMHGRGAPLASFVPDAITMWWGTVLGV</sequence>
<protein>
    <submittedName>
        <fullName evidence="1">Uncharacterized protein</fullName>
    </submittedName>
</protein>
<accession>A0A4Y7SWS9</accession>
<dbReference type="Proteomes" id="UP000298030">
    <property type="component" value="Unassembled WGS sequence"/>
</dbReference>
<proteinExistence type="predicted"/>
<reference evidence="1 2" key="1">
    <citation type="journal article" date="2019" name="Nat. Ecol. Evol.">
        <title>Megaphylogeny resolves global patterns of mushroom evolution.</title>
        <authorList>
            <person name="Varga T."/>
            <person name="Krizsan K."/>
            <person name="Foldi C."/>
            <person name="Dima B."/>
            <person name="Sanchez-Garcia M."/>
            <person name="Sanchez-Ramirez S."/>
            <person name="Szollosi G.J."/>
            <person name="Szarkandi J.G."/>
            <person name="Papp V."/>
            <person name="Albert L."/>
            <person name="Andreopoulos W."/>
            <person name="Angelini C."/>
            <person name="Antonin V."/>
            <person name="Barry K.W."/>
            <person name="Bougher N.L."/>
            <person name="Buchanan P."/>
            <person name="Buyck B."/>
            <person name="Bense V."/>
            <person name="Catcheside P."/>
            <person name="Chovatia M."/>
            <person name="Cooper J."/>
            <person name="Damon W."/>
            <person name="Desjardin D."/>
            <person name="Finy P."/>
            <person name="Geml J."/>
            <person name="Haridas S."/>
            <person name="Hughes K."/>
            <person name="Justo A."/>
            <person name="Karasinski D."/>
            <person name="Kautmanova I."/>
            <person name="Kiss B."/>
            <person name="Kocsube S."/>
            <person name="Kotiranta H."/>
            <person name="LaButti K.M."/>
            <person name="Lechner B.E."/>
            <person name="Liimatainen K."/>
            <person name="Lipzen A."/>
            <person name="Lukacs Z."/>
            <person name="Mihaltcheva S."/>
            <person name="Morgado L.N."/>
            <person name="Niskanen T."/>
            <person name="Noordeloos M.E."/>
            <person name="Ohm R.A."/>
            <person name="Ortiz-Santana B."/>
            <person name="Ovrebo C."/>
            <person name="Racz N."/>
            <person name="Riley R."/>
            <person name="Savchenko A."/>
            <person name="Shiryaev A."/>
            <person name="Soop K."/>
            <person name="Spirin V."/>
            <person name="Szebenyi C."/>
            <person name="Tomsovsky M."/>
            <person name="Tulloss R.E."/>
            <person name="Uehling J."/>
            <person name="Grigoriev I.V."/>
            <person name="Vagvolgyi C."/>
            <person name="Papp T."/>
            <person name="Martin F.M."/>
            <person name="Miettinen O."/>
            <person name="Hibbett D.S."/>
            <person name="Nagy L.G."/>
        </authorList>
    </citation>
    <scope>NUCLEOTIDE SEQUENCE [LARGE SCALE GENOMIC DNA]</scope>
    <source>
        <strain evidence="1 2">FP101781</strain>
    </source>
</reference>
<comment type="caution">
    <text evidence="1">The sequence shown here is derived from an EMBL/GenBank/DDBJ whole genome shotgun (WGS) entry which is preliminary data.</text>
</comment>
<keyword evidence="2" id="KW-1185">Reference proteome</keyword>
<name>A0A4Y7SWS9_COPMI</name>
<dbReference type="AlphaFoldDB" id="A0A4Y7SWS9"/>
<dbReference type="EMBL" id="QPFP01000049">
    <property type="protein sequence ID" value="TEB26316.1"/>
    <property type="molecule type" value="Genomic_DNA"/>
</dbReference>
<feature type="non-terminal residue" evidence="1">
    <location>
        <position position="1"/>
    </location>
</feature>
<organism evidence="1 2">
    <name type="scientific">Coprinellus micaceus</name>
    <name type="common">Glistening ink-cap mushroom</name>
    <name type="synonym">Coprinus micaceus</name>
    <dbReference type="NCBI Taxonomy" id="71717"/>
    <lineage>
        <taxon>Eukaryota</taxon>
        <taxon>Fungi</taxon>
        <taxon>Dikarya</taxon>
        <taxon>Basidiomycota</taxon>
        <taxon>Agaricomycotina</taxon>
        <taxon>Agaricomycetes</taxon>
        <taxon>Agaricomycetidae</taxon>
        <taxon>Agaricales</taxon>
        <taxon>Agaricineae</taxon>
        <taxon>Psathyrellaceae</taxon>
        <taxon>Coprinellus</taxon>
    </lineage>
</organism>
<gene>
    <name evidence="1" type="ORF">FA13DRAFT_1737493</name>
</gene>